<dbReference type="AlphaFoldDB" id="A0A0A9GMQ2"/>
<protein>
    <submittedName>
        <fullName evidence="1">Uncharacterized protein</fullName>
    </submittedName>
</protein>
<organism evidence="1">
    <name type="scientific">Arundo donax</name>
    <name type="common">Giant reed</name>
    <name type="synonym">Donax arundinaceus</name>
    <dbReference type="NCBI Taxonomy" id="35708"/>
    <lineage>
        <taxon>Eukaryota</taxon>
        <taxon>Viridiplantae</taxon>
        <taxon>Streptophyta</taxon>
        <taxon>Embryophyta</taxon>
        <taxon>Tracheophyta</taxon>
        <taxon>Spermatophyta</taxon>
        <taxon>Magnoliopsida</taxon>
        <taxon>Liliopsida</taxon>
        <taxon>Poales</taxon>
        <taxon>Poaceae</taxon>
        <taxon>PACMAD clade</taxon>
        <taxon>Arundinoideae</taxon>
        <taxon>Arundineae</taxon>
        <taxon>Arundo</taxon>
    </lineage>
</organism>
<sequence length="42" mass="5179">MLHRSCCLFCLHFRHYRGSEVNPFRSKRFLSAQYYVREVLNN</sequence>
<name>A0A0A9GMQ2_ARUDO</name>
<reference evidence="1" key="1">
    <citation type="submission" date="2014-09" db="EMBL/GenBank/DDBJ databases">
        <authorList>
            <person name="Magalhaes I.L.F."/>
            <person name="Oliveira U."/>
            <person name="Santos F.R."/>
            <person name="Vidigal T.H.D.A."/>
            <person name="Brescovit A.D."/>
            <person name="Santos A.J."/>
        </authorList>
    </citation>
    <scope>NUCLEOTIDE SEQUENCE</scope>
    <source>
        <tissue evidence="1">Shoot tissue taken approximately 20 cm above the soil surface</tissue>
    </source>
</reference>
<reference evidence="1" key="2">
    <citation type="journal article" date="2015" name="Data Brief">
        <title>Shoot transcriptome of the giant reed, Arundo donax.</title>
        <authorList>
            <person name="Barrero R.A."/>
            <person name="Guerrero F.D."/>
            <person name="Moolhuijzen P."/>
            <person name="Goolsby J.A."/>
            <person name="Tidwell J."/>
            <person name="Bellgard S.E."/>
            <person name="Bellgard M.I."/>
        </authorList>
    </citation>
    <scope>NUCLEOTIDE SEQUENCE</scope>
    <source>
        <tissue evidence="1">Shoot tissue taken approximately 20 cm above the soil surface</tissue>
    </source>
</reference>
<evidence type="ECO:0000313" key="1">
    <source>
        <dbReference type="EMBL" id="JAE25762.1"/>
    </source>
</evidence>
<accession>A0A0A9GMQ2</accession>
<proteinExistence type="predicted"/>
<dbReference type="EMBL" id="GBRH01172134">
    <property type="protein sequence ID" value="JAE25762.1"/>
    <property type="molecule type" value="Transcribed_RNA"/>
</dbReference>